<evidence type="ECO:0000313" key="2">
    <source>
        <dbReference type="EMBL" id="MCO4293993.1"/>
    </source>
</evidence>
<name>A0A9X2JDC6_9SPHI</name>
<comment type="caution">
    <text evidence="2">The sequence shown here is derived from an EMBL/GenBank/DDBJ whole genome shotgun (WGS) entry which is preliminary data.</text>
</comment>
<dbReference type="AlphaFoldDB" id="A0A9X2JDC6"/>
<gene>
    <name evidence="2" type="ORF">NF867_14095</name>
</gene>
<reference evidence="2" key="1">
    <citation type="submission" date="2022-06" db="EMBL/GenBank/DDBJ databases">
        <title>Solitalea sp. MAHUQ-68 isolated from rhizospheric soil.</title>
        <authorList>
            <person name="Huq M.A."/>
        </authorList>
    </citation>
    <scope>NUCLEOTIDE SEQUENCE</scope>
    <source>
        <strain evidence="2">MAHUQ-68</strain>
    </source>
</reference>
<keyword evidence="1" id="KW-0732">Signal</keyword>
<dbReference type="Proteomes" id="UP001155182">
    <property type="component" value="Unassembled WGS sequence"/>
</dbReference>
<accession>A0A9X2JDC6</accession>
<proteinExistence type="predicted"/>
<dbReference type="RefSeq" id="WP_252588766.1">
    <property type="nucleotide sequence ID" value="NZ_JAMWYS010000051.1"/>
</dbReference>
<dbReference type="EMBL" id="JAMWYS010000051">
    <property type="protein sequence ID" value="MCO4293993.1"/>
    <property type="molecule type" value="Genomic_DNA"/>
</dbReference>
<evidence type="ECO:0000256" key="1">
    <source>
        <dbReference type="SAM" id="SignalP"/>
    </source>
</evidence>
<feature type="chain" id="PRO_5040865192" description="Outer membrane protein beta-barrel domain-containing protein" evidence="1">
    <location>
        <begin position="21"/>
        <end position="219"/>
    </location>
</feature>
<feature type="signal peptide" evidence="1">
    <location>
        <begin position="1"/>
        <end position="20"/>
    </location>
</feature>
<organism evidence="2 3">
    <name type="scientific">Solitalea agri</name>
    <dbReference type="NCBI Taxonomy" id="2953739"/>
    <lineage>
        <taxon>Bacteria</taxon>
        <taxon>Pseudomonadati</taxon>
        <taxon>Bacteroidota</taxon>
        <taxon>Sphingobacteriia</taxon>
        <taxon>Sphingobacteriales</taxon>
        <taxon>Sphingobacteriaceae</taxon>
        <taxon>Solitalea</taxon>
    </lineage>
</organism>
<evidence type="ECO:0008006" key="4">
    <source>
        <dbReference type="Google" id="ProtNLM"/>
    </source>
</evidence>
<evidence type="ECO:0000313" key="3">
    <source>
        <dbReference type="Proteomes" id="UP001155182"/>
    </source>
</evidence>
<sequence length="219" mass="24105">MKKHLLTVVAILVTSLAASAQIQKGNQALGLSFSGYSQNINIDFANGEEHRRSANISLDYSYFVSDKTAIGVFVGYSNATHNYKNDTQAEMTDDSRVYNFGVFGKKYFMFSDKFGGIGNVSLYGDIANGEFQNNPDSPVRETNSKGFGTGLNGGAVFFPWKRLGIEGSLNLISLGYSKSTGIDSDGNETKYSTFNVYSGFSQPFQNIQLTLRYHFGFKK</sequence>
<keyword evidence="3" id="KW-1185">Reference proteome</keyword>
<protein>
    <recommendedName>
        <fullName evidence="4">Outer membrane protein beta-barrel domain-containing protein</fullName>
    </recommendedName>
</protein>